<evidence type="ECO:0000259" key="2">
    <source>
        <dbReference type="Pfam" id="PF22691"/>
    </source>
</evidence>
<feature type="domain" description="Thiolase N-terminal" evidence="1">
    <location>
        <begin position="6"/>
        <end position="223"/>
    </location>
</feature>
<dbReference type="PIRSF" id="PIRSF000429">
    <property type="entry name" value="Ac-CoA_Ac_transf"/>
    <property type="match status" value="1"/>
</dbReference>
<dbReference type="PANTHER" id="PTHR42870">
    <property type="entry name" value="ACETYL-COA C-ACETYLTRANSFERASE"/>
    <property type="match status" value="1"/>
</dbReference>
<dbReference type="CDD" id="cd00829">
    <property type="entry name" value="SCP-x_thiolase"/>
    <property type="match status" value="1"/>
</dbReference>
<evidence type="ECO:0000259" key="1">
    <source>
        <dbReference type="Pfam" id="PF00108"/>
    </source>
</evidence>
<dbReference type="InterPro" id="IPR020616">
    <property type="entry name" value="Thiolase_N"/>
</dbReference>
<proteinExistence type="predicted"/>
<dbReference type="InterPro" id="IPR016039">
    <property type="entry name" value="Thiolase-like"/>
</dbReference>
<keyword evidence="4" id="KW-1185">Reference proteome</keyword>
<accession>A0ABS5SE73</accession>
<organism evidence="3 4">
    <name type="scientific">Geomobilimonas luticola</name>
    <dbReference type="NCBI Taxonomy" id="1114878"/>
    <lineage>
        <taxon>Bacteria</taxon>
        <taxon>Pseudomonadati</taxon>
        <taxon>Thermodesulfobacteriota</taxon>
        <taxon>Desulfuromonadia</taxon>
        <taxon>Geobacterales</taxon>
        <taxon>Geobacteraceae</taxon>
        <taxon>Geomobilimonas</taxon>
    </lineage>
</organism>
<dbReference type="SUPFAM" id="SSF53901">
    <property type="entry name" value="Thiolase-like"/>
    <property type="match status" value="2"/>
</dbReference>
<reference evidence="3 4" key="1">
    <citation type="submission" date="2021-05" db="EMBL/GenBank/DDBJ databases">
        <title>The draft genome of Geobacter luticola JCM 17780.</title>
        <authorList>
            <person name="Xu Z."/>
            <person name="Masuda Y."/>
            <person name="Itoh H."/>
            <person name="Senoo K."/>
        </authorList>
    </citation>
    <scope>NUCLEOTIDE SEQUENCE [LARGE SCALE GENOMIC DNA]</scope>
    <source>
        <strain evidence="3 4">JCM 17780</strain>
    </source>
</reference>
<dbReference type="Gene3D" id="3.40.47.10">
    <property type="match status" value="1"/>
</dbReference>
<dbReference type="InterPro" id="IPR055140">
    <property type="entry name" value="Thiolase_C_2"/>
</dbReference>
<dbReference type="Pfam" id="PF22691">
    <property type="entry name" value="Thiolase_C_1"/>
    <property type="match status" value="1"/>
</dbReference>
<sequence length="387" mass="40806">MRDTYILGVGMSNFGKHLDKGLKDLAYGPIWDAIRDSKVDPHAIDIAFVGNAYGGVLQGQESVRGQVIMREAGITGIPIINVENACASGSTAFYLAHRAVAAGQAELALAVGVEKLFCGDTPTSLKALSTSTDVGIEGQMGMLFAGIYAMRFRSYMAKYGVTREQLAKVAAKNHLHGSLNPHSQYRKPYSVEEILESRTIADPITLLMTCPLGDGAAALLVGTREMAERMGKRPVKVGSSMLGSFDISGRQELSIAARTSQKAYAEAGVTARDIQVAEIHDAVAPIELYLYEELGFCEPGGSGRMIDEGATRYDGKLPVNTSGGLTAKGHPAGATGIAQLAEVTWQMRGEAGGRQISPPPNVGMTENGGGNMAGETAVVAVNILKGE</sequence>
<dbReference type="RefSeq" id="WP_214175473.1">
    <property type="nucleotide sequence ID" value="NZ_JAHCVK010000003.1"/>
</dbReference>
<dbReference type="EMBL" id="JAHCVK010000003">
    <property type="protein sequence ID" value="MBT0653480.1"/>
    <property type="molecule type" value="Genomic_DNA"/>
</dbReference>
<dbReference type="PANTHER" id="PTHR42870:SF1">
    <property type="entry name" value="NON-SPECIFIC LIPID-TRANSFER PROTEIN-LIKE 2"/>
    <property type="match status" value="1"/>
</dbReference>
<name>A0ABS5SE73_9BACT</name>
<evidence type="ECO:0000313" key="4">
    <source>
        <dbReference type="Proteomes" id="UP000756860"/>
    </source>
</evidence>
<gene>
    <name evidence="3" type="ORF">KI810_10470</name>
</gene>
<dbReference type="Pfam" id="PF00108">
    <property type="entry name" value="Thiolase_N"/>
    <property type="match status" value="1"/>
</dbReference>
<protein>
    <submittedName>
        <fullName evidence="3">Thiolase family protein</fullName>
    </submittedName>
</protein>
<feature type="domain" description="Thiolase C-terminal" evidence="2">
    <location>
        <begin position="255"/>
        <end position="379"/>
    </location>
</feature>
<evidence type="ECO:0000313" key="3">
    <source>
        <dbReference type="EMBL" id="MBT0653480.1"/>
    </source>
</evidence>
<dbReference type="InterPro" id="IPR002155">
    <property type="entry name" value="Thiolase"/>
</dbReference>
<dbReference type="Proteomes" id="UP000756860">
    <property type="component" value="Unassembled WGS sequence"/>
</dbReference>
<comment type="caution">
    <text evidence="3">The sequence shown here is derived from an EMBL/GenBank/DDBJ whole genome shotgun (WGS) entry which is preliminary data.</text>
</comment>